<dbReference type="AlphaFoldDB" id="A0A9D9GRI9"/>
<reference evidence="7" key="1">
    <citation type="submission" date="2020-10" db="EMBL/GenBank/DDBJ databases">
        <authorList>
            <person name="Gilroy R."/>
        </authorList>
    </citation>
    <scope>NUCLEOTIDE SEQUENCE</scope>
    <source>
        <strain evidence="7">1748</strain>
    </source>
</reference>
<name>A0A9D9GRI9_9BACL</name>
<dbReference type="Pfam" id="PF04011">
    <property type="entry name" value="LemA"/>
    <property type="match status" value="1"/>
</dbReference>
<comment type="caution">
    <text evidence="7">The sequence shown here is derived from an EMBL/GenBank/DDBJ whole genome shotgun (WGS) entry which is preliminary data.</text>
</comment>
<protein>
    <submittedName>
        <fullName evidence="7">LemA family protein</fullName>
    </submittedName>
</protein>
<dbReference type="PANTHER" id="PTHR34478:SF2">
    <property type="entry name" value="MEMBRANE PROTEIN"/>
    <property type="match status" value="1"/>
</dbReference>
<proteinExistence type="inferred from homology"/>
<reference evidence="7" key="2">
    <citation type="journal article" date="2021" name="PeerJ">
        <title>Extensive microbial diversity within the chicken gut microbiome revealed by metagenomics and culture.</title>
        <authorList>
            <person name="Gilroy R."/>
            <person name="Ravi A."/>
            <person name="Getino M."/>
            <person name="Pursley I."/>
            <person name="Horton D.L."/>
            <person name="Alikhan N.F."/>
            <person name="Baker D."/>
            <person name="Gharbi K."/>
            <person name="Hall N."/>
            <person name="Watson M."/>
            <person name="Adriaenssens E.M."/>
            <person name="Foster-Nyarko E."/>
            <person name="Jarju S."/>
            <person name="Secka A."/>
            <person name="Antonio M."/>
            <person name="Oren A."/>
            <person name="Chaudhuri R.R."/>
            <person name="La Ragione R."/>
            <person name="Hildebrand F."/>
            <person name="Pallen M.J."/>
        </authorList>
    </citation>
    <scope>NUCLEOTIDE SEQUENCE</scope>
    <source>
        <strain evidence="7">1748</strain>
    </source>
</reference>
<evidence type="ECO:0000256" key="4">
    <source>
        <dbReference type="ARBA" id="ARBA00022989"/>
    </source>
</evidence>
<keyword evidence="4 6" id="KW-1133">Transmembrane helix</keyword>
<dbReference type="EMBL" id="JADING010000017">
    <property type="protein sequence ID" value="MBO8413994.1"/>
    <property type="molecule type" value="Genomic_DNA"/>
</dbReference>
<dbReference type="InterPro" id="IPR023353">
    <property type="entry name" value="LemA-like_dom_sf"/>
</dbReference>
<dbReference type="SUPFAM" id="SSF140478">
    <property type="entry name" value="LemA-like"/>
    <property type="match status" value="1"/>
</dbReference>
<organism evidence="7 8">
    <name type="scientific">Candidatus Scatoplasma merdavium</name>
    <dbReference type="NCBI Taxonomy" id="2840932"/>
    <lineage>
        <taxon>Bacteria</taxon>
        <taxon>Bacillati</taxon>
        <taxon>Bacillota</taxon>
        <taxon>Bacilli</taxon>
        <taxon>Bacillales</taxon>
        <taxon>Candidatus Scatoplasma</taxon>
    </lineage>
</organism>
<keyword evidence="3 6" id="KW-0812">Transmembrane</keyword>
<dbReference type="Proteomes" id="UP000823629">
    <property type="component" value="Unassembled WGS sequence"/>
</dbReference>
<evidence type="ECO:0000256" key="6">
    <source>
        <dbReference type="SAM" id="Phobius"/>
    </source>
</evidence>
<sequence length="222" mass="24909">MANGLDEMTGPVNEQGRDVNVIQKQIPVKVGVGSTIFQVILWVLGIIPGVIFLFMKINAAKYLRQLEQKIQKDASTIDNYLEQRVVILQNAAKLLDKAIDLDKDTFSKIAAYRSGTNTNADAARNDAQQNIDKLFGQISVAFENYPDLKAHNEIETCLQQNSYLQKEITSARELYNDTVYRWNADIQAWPTKMIVAAKNGYTTRIPFSASAEVKQAARGTFF</sequence>
<evidence type="ECO:0000256" key="3">
    <source>
        <dbReference type="ARBA" id="ARBA00022692"/>
    </source>
</evidence>
<comment type="similarity">
    <text evidence="2">Belongs to the LemA family.</text>
</comment>
<evidence type="ECO:0000313" key="7">
    <source>
        <dbReference type="EMBL" id="MBO8413994.1"/>
    </source>
</evidence>
<gene>
    <name evidence="7" type="ORF">IAC78_00720</name>
</gene>
<feature type="transmembrane region" description="Helical" evidence="6">
    <location>
        <begin position="36"/>
        <end position="55"/>
    </location>
</feature>
<dbReference type="InterPro" id="IPR007156">
    <property type="entry name" value="MamQ_LemA"/>
</dbReference>
<keyword evidence="5 6" id="KW-0472">Membrane</keyword>
<evidence type="ECO:0000256" key="2">
    <source>
        <dbReference type="ARBA" id="ARBA00008854"/>
    </source>
</evidence>
<evidence type="ECO:0000256" key="1">
    <source>
        <dbReference type="ARBA" id="ARBA00004167"/>
    </source>
</evidence>
<dbReference type="GO" id="GO:0016020">
    <property type="term" value="C:membrane"/>
    <property type="evidence" value="ECO:0007669"/>
    <property type="project" value="UniProtKB-SubCell"/>
</dbReference>
<evidence type="ECO:0000313" key="8">
    <source>
        <dbReference type="Proteomes" id="UP000823629"/>
    </source>
</evidence>
<dbReference type="Gene3D" id="1.20.1440.20">
    <property type="entry name" value="LemA-like domain"/>
    <property type="match status" value="1"/>
</dbReference>
<comment type="subcellular location">
    <subcellularLocation>
        <location evidence="1">Membrane</location>
        <topology evidence="1">Single-pass membrane protein</topology>
    </subcellularLocation>
</comment>
<dbReference type="PANTHER" id="PTHR34478">
    <property type="entry name" value="PROTEIN LEMA"/>
    <property type="match status" value="1"/>
</dbReference>
<evidence type="ECO:0000256" key="5">
    <source>
        <dbReference type="ARBA" id="ARBA00023136"/>
    </source>
</evidence>
<accession>A0A9D9GRI9</accession>